<evidence type="ECO:0000313" key="2">
    <source>
        <dbReference type="EMBL" id="PCG69467.1"/>
    </source>
</evidence>
<feature type="compositionally biased region" description="Polar residues" evidence="1">
    <location>
        <begin position="115"/>
        <end position="126"/>
    </location>
</feature>
<gene>
    <name evidence="2" type="ORF">B5V51_4058</name>
</gene>
<sequence length="358" mass="39923">MAESTAVSSNSNKRRIQEIDGRIEFLSHEIHSLEDFVSKSQLECSLMSVKLKREKVKALTALAKSKALLADMEVLVAESDLLLDLEKLKSCKRIKLDCDAGKSQQAESQEKPKSTNKSIAVQTSKSSVEKKKRKHSTSKSSKSIDISSDDTVIIPLLETHQTSKTETLVTHFNIDLIKKSSTPHSSDSEASLSSSLKAEFEKPYKTDKEKSEKKNEPEKRTKGKSDKKNTSKNKNNSTQQTQSPSTSTRPKTVAELKARSVEQINNSIPAASSPTANTSRQQSTDRNPVPSTSTFVPIRHNMPQIVTQSHGLYVSRLPQTTSSHVAVQNPTYQTNFTYYNEPRNAMVLQSHPFYRKNL</sequence>
<feature type="region of interest" description="Disordered" evidence="1">
    <location>
        <begin position="201"/>
        <end position="296"/>
    </location>
</feature>
<reference evidence="2" key="1">
    <citation type="submission" date="2017-09" db="EMBL/GenBank/DDBJ databases">
        <title>Contemporary evolution of a Lepidopteran species, Heliothis virescens, in response to modern agricultural practices.</title>
        <authorList>
            <person name="Fritz M.L."/>
            <person name="Deyonke A.M."/>
            <person name="Papanicolaou A."/>
            <person name="Micinski S."/>
            <person name="Westbrook J."/>
            <person name="Gould F."/>
        </authorList>
    </citation>
    <scope>NUCLEOTIDE SEQUENCE [LARGE SCALE GENOMIC DNA]</scope>
    <source>
        <strain evidence="2">HvINT-</strain>
        <tissue evidence="2">Whole body</tissue>
    </source>
</reference>
<organism evidence="2">
    <name type="scientific">Heliothis virescens</name>
    <name type="common">Tobacco budworm moth</name>
    <dbReference type="NCBI Taxonomy" id="7102"/>
    <lineage>
        <taxon>Eukaryota</taxon>
        <taxon>Metazoa</taxon>
        <taxon>Ecdysozoa</taxon>
        <taxon>Arthropoda</taxon>
        <taxon>Hexapoda</taxon>
        <taxon>Insecta</taxon>
        <taxon>Pterygota</taxon>
        <taxon>Neoptera</taxon>
        <taxon>Endopterygota</taxon>
        <taxon>Lepidoptera</taxon>
        <taxon>Glossata</taxon>
        <taxon>Ditrysia</taxon>
        <taxon>Noctuoidea</taxon>
        <taxon>Noctuidae</taxon>
        <taxon>Heliothinae</taxon>
        <taxon>Heliothis</taxon>
    </lineage>
</organism>
<dbReference type="EMBL" id="NWSH01002000">
    <property type="protein sequence ID" value="PCG69467.1"/>
    <property type="molecule type" value="Genomic_DNA"/>
</dbReference>
<feature type="region of interest" description="Disordered" evidence="1">
    <location>
        <begin position="101"/>
        <end position="145"/>
    </location>
</feature>
<feature type="compositionally biased region" description="Low complexity" evidence="1">
    <location>
        <begin position="232"/>
        <end position="248"/>
    </location>
</feature>
<feature type="compositionally biased region" description="Basic and acidic residues" evidence="1">
    <location>
        <begin position="201"/>
        <end position="229"/>
    </location>
</feature>
<evidence type="ECO:0000256" key="1">
    <source>
        <dbReference type="SAM" id="MobiDB-lite"/>
    </source>
</evidence>
<comment type="caution">
    <text evidence="2">The sequence shown here is derived from an EMBL/GenBank/DDBJ whole genome shotgun (WGS) entry which is preliminary data.</text>
</comment>
<dbReference type="AlphaFoldDB" id="A0A2A4JBI9"/>
<proteinExistence type="predicted"/>
<accession>A0A2A4JBI9</accession>
<feature type="compositionally biased region" description="Polar residues" evidence="1">
    <location>
        <begin position="262"/>
        <end position="295"/>
    </location>
</feature>
<name>A0A2A4JBI9_HELVI</name>
<protein>
    <submittedName>
        <fullName evidence="2">Uncharacterized protein</fullName>
    </submittedName>
</protein>